<dbReference type="Proteomes" id="UP001165986">
    <property type="component" value="Unassembled WGS sequence"/>
</dbReference>
<evidence type="ECO:0000313" key="2">
    <source>
        <dbReference type="EMBL" id="MBD6619724.1"/>
    </source>
</evidence>
<dbReference type="SUPFAM" id="SSF48613">
    <property type="entry name" value="Heme oxygenase-like"/>
    <property type="match status" value="1"/>
</dbReference>
<dbReference type="GO" id="GO:0016491">
    <property type="term" value="F:oxidoreductase activity"/>
    <property type="evidence" value="ECO:0007669"/>
    <property type="project" value="UniProtKB-KW"/>
</dbReference>
<proteinExistence type="predicted"/>
<sequence length="254" mass="28988">MTIIISSETKIYNQLHQVLSEITTAQDLSLHPFVQRFAKGDFSQDAIRQFAMKMLPGSNRFNMAFLKVASKMESYLARTLMLENAFTEHGKLNADFAHVALFMRFMKGINCPKIDINADDGAFLIPALRFKKFEVCDEEPLVLSLGRFAAIEQVLPGVFTKYIEGLRKIFQGIDDYTIEYFHIHCDLDPEHTDELIQVAQMYIKSEKDIEIFSDGVQGMVKSIADMFSWMDENLEKEALAVATRKPSDLEPILI</sequence>
<dbReference type="Gene3D" id="1.20.910.10">
    <property type="entry name" value="Heme oxygenase-like"/>
    <property type="match status" value="1"/>
</dbReference>
<dbReference type="EMBL" id="VJXY01000046">
    <property type="protein sequence ID" value="MBD6619724.1"/>
    <property type="molecule type" value="Genomic_DNA"/>
</dbReference>
<comment type="caution">
    <text evidence="2">The sequence shown here is derived from an EMBL/GenBank/DDBJ whole genome shotgun (WGS) entry which is preliminary data.</text>
</comment>
<gene>
    <name evidence="2" type="ORF">FNW02_28895</name>
</gene>
<dbReference type="Pfam" id="PF14518">
    <property type="entry name" value="Haem_oxygenas_2"/>
    <property type="match status" value="1"/>
</dbReference>
<dbReference type="InterPro" id="IPR016084">
    <property type="entry name" value="Haem_Oase-like_multi-hlx"/>
</dbReference>
<dbReference type="SMART" id="SM01236">
    <property type="entry name" value="Haem_oxygenase_2"/>
    <property type="match status" value="1"/>
</dbReference>
<keyword evidence="3" id="KW-1185">Reference proteome</keyword>
<evidence type="ECO:0000256" key="1">
    <source>
        <dbReference type="ARBA" id="ARBA00023002"/>
    </source>
</evidence>
<dbReference type="RefSeq" id="WP_191760918.1">
    <property type="nucleotide sequence ID" value="NZ_VJXY01000046.1"/>
</dbReference>
<protein>
    <submittedName>
        <fullName evidence="2">Iron-containing redox enzyme family protein</fullName>
    </submittedName>
</protein>
<keyword evidence="1" id="KW-0560">Oxidoreductase</keyword>
<organism evidence="2 3">
    <name type="scientific">Komarekiella delphini-convector SJRDD-AB1</name>
    <dbReference type="NCBI Taxonomy" id="2593771"/>
    <lineage>
        <taxon>Bacteria</taxon>
        <taxon>Bacillati</taxon>
        <taxon>Cyanobacteriota</taxon>
        <taxon>Cyanophyceae</taxon>
        <taxon>Nostocales</taxon>
        <taxon>Nostocaceae</taxon>
        <taxon>Komarekiella</taxon>
        <taxon>Komarekiella delphini-convector</taxon>
    </lineage>
</organism>
<evidence type="ECO:0000313" key="3">
    <source>
        <dbReference type="Proteomes" id="UP001165986"/>
    </source>
</evidence>
<name>A0AA40VU11_9NOST</name>
<dbReference type="InterPro" id="IPR039068">
    <property type="entry name" value="PqqC-like"/>
</dbReference>
<reference evidence="2" key="1">
    <citation type="submission" date="2019-07" db="EMBL/GenBank/DDBJ databases">
        <title>Toxilogical consequences of a new and cryptic species of cyanobacteria (Komarekiella delphini-convector) recovered from the epidermis of a bottlenose dolphin and 1500 ft. in the air.</title>
        <authorList>
            <person name="Brown A.O."/>
            <person name="Dvorak P."/>
            <person name="Villanueva C.D."/>
            <person name="Foss A.J."/>
            <person name="Garvey A.D."/>
            <person name="Gibson Q.A."/>
            <person name="Johansen J.R."/>
            <person name="Casamatta D.A."/>
        </authorList>
    </citation>
    <scope>NUCLEOTIDE SEQUENCE</scope>
    <source>
        <strain evidence="2">SJRDD-AB1</strain>
    </source>
</reference>
<accession>A0AA40VU11</accession>
<dbReference type="PANTHER" id="PTHR40279">
    <property type="entry name" value="PQQC-LIKE PROTEIN"/>
    <property type="match status" value="1"/>
</dbReference>
<dbReference type="AlphaFoldDB" id="A0AA40VU11"/>
<dbReference type="PANTHER" id="PTHR40279:SF3">
    <property type="entry name" value="4-AMINOBENZOATE SYNTHASE"/>
    <property type="match status" value="1"/>
</dbReference>